<feature type="domain" description="Transposase-associated" evidence="1">
    <location>
        <begin position="11"/>
        <end position="52"/>
    </location>
</feature>
<dbReference type="PANTHER" id="PTHR10775:SF188">
    <property type="entry name" value="TRANSPOSASE-ASSOCIATED DOMAIN-CONTAINING PROTEIN"/>
    <property type="match status" value="1"/>
</dbReference>
<reference evidence="2" key="2">
    <citation type="journal article" date="2024" name="Plant">
        <title>Genomic evolution and insights into agronomic trait innovations of Sesamum species.</title>
        <authorList>
            <person name="Miao H."/>
            <person name="Wang L."/>
            <person name="Qu L."/>
            <person name="Liu H."/>
            <person name="Sun Y."/>
            <person name="Le M."/>
            <person name="Wang Q."/>
            <person name="Wei S."/>
            <person name="Zheng Y."/>
            <person name="Lin W."/>
            <person name="Duan Y."/>
            <person name="Cao H."/>
            <person name="Xiong S."/>
            <person name="Wang X."/>
            <person name="Wei L."/>
            <person name="Li C."/>
            <person name="Ma Q."/>
            <person name="Ju M."/>
            <person name="Zhao R."/>
            <person name="Li G."/>
            <person name="Mu C."/>
            <person name="Tian Q."/>
            <person name="Mei H."/>
            <person name="Zhang T."/>
            <person name="Gao T."/>
            <person name="Zhang H."/>
        </authorList>
    </citation>
    <scope>NUCLEOTIDE SEQUENCE</scope>
    <source>
        <strain evidence="2">G01</strain>
    </source>
</reference>
<dbReference type="Pfam" id="PF13963">
    <property type="entry name" value="Transpos_assoc"/>
    <property type="match status" value="1"/>
</dbReference>
<evidence type="ECO:0000313" key="2">
    <source>
        <dbReference type="EMBL" id="KAL0295406.1"/>
    </source>
</evidence>
<gene>
    <name evidence="2" type="ORF">Sangu_2510700</name>
</gene>
<reference evidence="2" key="1">
    <citation type="submission" date="2020-06" db="EMBL/GenBank/DDBJ databases">
        <authorList>
            <person name="Li T."/>
            <person name="Hu X."/>
            <person name="Zhang T."/>
            <person name="Song X."/>
            <person name="Zhang H."/>
            <person name="Dai N."/>
            <person name="Sheng W."/>
            <person name="Hou X."/>
            <person name="Wei L."/>
        </authorList>
    </citation>
    <scope>NUCLEOTIDE SEQUENCE</scope>
    <source>
        <strain evidence="2">G01</strain>
        <tissue evidence="2">Leaf</tissue>
    </source>
</reference>
<comment type="caution">
    <text evidence="2">The sequence shown here is derived from an EMBL/GenBank/DDBJ whole genome shotgun (WGS) entry which is preliminary data.</text>
</comment>
<proteinExistence type="predicted"/>
<accession>A0AAW2JP33</accession>
<sequence length="214" mass="24581">MYEKNLPSRAGLTPKFKDGVTAFIQWAKSHHACMDCEKIKCPCRKCKNKVFKILDKEYFEAVTAPLLQDKQASVAPTEEGTNTHWGDAIDRLGVKDGCRCCRSASCCSVCCRATIVERLHLILIGVVAELVDIKGNCHISERIYDRTFWADHILPCDHTLPRNYYSTKKFMKDLGLPMEKIDAYKNGCMLYWKDNIDLEYCKFCGEVRYKSTRE</sequence>
<protein>
    <recommendedName>
        <fullName evidence="1">Transposase-associated domain-containing protein</fullName>
    </recommendedName>
</protein>
<dbReference type="InterPro" id="IPR029480">
    <property type="entry name" value="Transpos_assoc"/>
</dbReference>
<dbReference type="AlphaFoldDB" id="A0AAW2JP33"/>
<dbReference type="PANTHER" id="PTHR10775">
    <property type="entry name" value="OS08G0208400 PROTEIN"/>
    <property type="match status" value="1"/>
</dbReference>
<dbReference type="EMBL" id="JACGWK010000709">
    <property type="protein sequence ID" value="KAL0295406.1"/>
    <property type="molecule type" value="Genomic_DNA"/>
</dbReference>
<name>A0AAW2JP33_9LAMI</name>
<organism evidence="2">
    <name type="scientific">Sesamum angustifolium</name>
    <dbReference type="NCBI Taxonomy" id="2727405"/>
    <lineage>
        <taxon>Eukaryota</taxon>
        <taxon>Viridiplantae</taxon>
        <taxon>Streptophyta</taxon>
        <taxon>Embryophyta</taxon>
        <taxon>Tracheophyta</taxon>
        <taxon>Spermatophyta</taxon>
        <taxon>Magnoliopsida</taxon>
        <taxon>eudicotyledons</taxon>
        <taxon>Gunneridae</taxon>
        <taxon>Pentapetalae</taxon>
        <taxon>asterids</taxon>
        <taxon>lamiids</taxon>
        <taxon>Lamiales</taxon>
        <taxon>Pedaliaceae</taxon>
        <taxon>Sesamum</taxon>
    </lineage>
</organism>
<evidence type="ECO:0000259" key="1">
    <source>
        <dbReference type="Pfam" id="PF13963"/>
    </source>
</evidence>